<gene>
    <name evidence="2" type="ORF">G3O08_06485</name>
</gene>
<accession>A0A7K3WNS7</accession>
<feature type="region of interest" description="Disordered" evidence="1">
    <location>
        <begin position="1"/>
        <end position="37"/>
    </location>
</feature>
<dbReference type="EMBL" id="JAAGVY010000008">
    <property type="protein sequence ID" value="NEN23144.1"/>
    <property type="molecule type" value="Genomic_DNA"/>
</dbReference>
<reference evidence="2 3" key="1">
    <citation type="submission" date="2020-02" db="EMBL/GenBank/DDBJ databases">
        <title>Out from the shadows clarifying the taxonomy of the family Cryomorphaceae and related taxa by utilizing the GTDB taxonomic framework.</title>
        <authorList>
            <person name="Bowman J.P."/>
        </authorList>
    </citation>
    <scope>NUCLEOTIDE SEQUENCE [LARGE SCALE GENOMIC DNA]</scope>
    <source>
        <strain evidence="2 3">QSSC 1-22</strain>
    </source>
</reference>
<dbReference type="Proteomes" id="UP000486602">
    <property type="component" value="Unassembled WGS sequence"/>
</dbReference>
<protein>
    <submittedName>
        <fullName evidence="2">Uncharacterized protein</fullName>
    </submittedName>
</protein>
<feature type="compositionally biased region" description="Polar residues" evidence="1">
    <location>
        <begin position="19"/>
        <end position="29"/>
    </location>
</feature>
<dbReference type="RefSeq" id="WP_163284066.1">
    <property type="nucleotide sequence ID" value="NZ_JAAGVY010000008.1"/>
</dbReference>
<sequence length="125" mass="14018">MGCTVNLRNELDTEPEYSGSENDVESGTQACPAKKEDDKQSITDFYFSDKNGKKLEKITSQEEVELVVCSKNMAGEELVIDIPEIAGNFKFNDQLMTSDHVFVLQIQGDQEKIALEVVPQRLDID</sequence>
<keyword evidence="3" id="KW-1185">Reference proteome</keyword>
<evidence type="ECO:0000313" key="3">
    <source>
        <dbReference type="Proteomes" id="UP000486602"/>
    </source>
</evidence>
<proteinExistence type="predicted"/>
<comment type="caution">
    <text evidence="2">The sequence shown here is derived from an EMBL/GenBank/DDBJ whole genome shotgun (WGS) entry which is preliminary data.</text>
</comment>
<name>A0A7K3WNS7_9FLAO</name>
<dbReference type="AlphaFoldDB" id="A0A7K3WNS7"/>
<organism evidence="2 3">
    <name type="scientific">Cryomorpha ignava</name>
    <dbReference type="NCBI Taxonomy" id="101383"/>
    <lineage>
        <taxon>Bacteria</taxon>
        <taxon>Pseudomonadati</taxon>
        <taxon>Bacteroidota</taxon>
        <taxon>Flavobacteriia</taxon>
        <taxon>Flavobacteriales</taxon>
        <taxon>Cryomorphaceae</taxon>
        <taxon>Cryomorpha</taxon>
    </lineage>
</organism>
<evidence type="ECO:0000256" key="1">
    <source>
        <dbReference type="SAM" id="MobiDB-lite"/>
    </source>
</evidence>
<evidence type="ECO:0000313" key="2">
    <source>
        <dbReference type="EMBL" id="NEN23144.1"/>
    </source>
</evidence>